<dbReference type="Proteomes" id="UP000288953">
    <property type="component" value="Chromosome"/>
</dbReference>
<name>A0ABX5RA29_9PSED</name>
<gene>
    <name evidence="2" type="ORF">C3B55_00819</name>
</gene>
<proteinExistence type="predicted"/>
<accession>A0ABX5RA29</accession>
<sequence length="108" mass="12024">MKIYDSFDIRRLRPKIQSNWHLHLAASFAALLVIVGLLLAGAGGVVGLFGHFLAFSLPSGNHSGSAILLVAGLLVLWLGIYLWRRSRRRIHQALSLNIASHLLKKYNR</sequence>
<dbReference type="EMBL" id="CP026512">
    <property type="protein sequence ID" value="QAX82131.1"/>
    <property type="molecule type" value="Genomic_DNA"/>
</dbReference>
<protein>
    <submittedName>
        <fullName evidence="2">Uncharacterized protein</fullName>
    </submittedName>
</protein>
<evidence type="ECO:0000256" key="1">
    <source>
        <dbReference type="SAM" id="Phobius"/>
    </source>
</evidence>
<keyword evidence="1" id="KW-1133">Transmembrane helix</keyword>
<evidence type="ECO:0000313" key="3">
    <source>
        <dbReference type="Proteomes" id="UP000288953"/>
    </source>
</evidence>
<dbReference type="RefSeq" id="WP_129211545.1">
    <property type="nucleotide sequence ID" value="NZ_CP026512.1"/>
</dbReference>
<keyword evidence="3" id="KW-1185">Reference proteome</keyword>
<feature type="transmembrane region" description="Helical" evidence="1">
    <location>
        <begin position="66"/>
        <end position="83"/>
    </location>
</feature>
<keyword evidence="1" id="KW-0472">Membrane</keyword>
<reference evidence="2 3" key="1">
    <citation type="journal article" date="2018" name="Genome Biol. Evol.">
        <title>Partnering With a Pest: Genomes of Hemlock Woolly Adelgid Symbionts Reveal Atypical Nutritional Provisioning Patterns in Dual-Obligate Bacteria.</title>
        <authorList>
            <person name="Weglarz K.M."/>
            <person name="Havill N.P."/>
            <person name="Burke G.R."/>
            <person name="von Dohlen C.D."/>
        </authorList>
    </citation>
    <scope>NUCLEOTIDE SEQUENCE [LARGE SCALE GENOMIC DNA]</scope>
    <source>
        <strain evidence="2 3">HWA_ENA</strain>
    </source>
</reference>
<organism evidence="2 3">
    <name type="scientific">Candidatus Pseudomonas adelgestsugas</name>
    <dbReference type="NCBI Taxonomy" id="1302376"/>
    <lineage>
        <taxon>Bacteria</taxon>
        <taxon>Pseudomonadati</taxon>
        <taxon>Pseudomonadota</taxon>
        <taxon>Gammaproteobacteria</taxon>
        <taxon>Pseudomonadales</taxon>
        <taxon>Pseudomonadaceae</taxon>
        <taxon>Pseudomonas</taxon>
    </lineage>
</organism>
<keyword evidence="1" id="KW-0812">Transmembrane</keyword>
<feature type="transmembrane region" description="Helical" evidence="1">
    <location>
        <begin position="21"/>
        <end position="54"/>
    </location>
</feature>
<evidence type="ECO:0000313" key="2">
    <source>
        <dbReference type="EMBL" id="QAX82131.1"/>
    </source>
</evidence>